<keyword evidence="20" id="KW-0175">Coiled coil</keyword>
<dbReference type="CDD" id="cd00082">
    <property type="entry name" value="HisKA"/>
    <property type="match status" value="1"/>
</dbReference>
<evidence type="ECO:0000256" key="9">
    <source>
        <dbReference type="ARBA" id="ARBA00022777"/>
    </source>
</evidence>
<dbReference type="InterPro" id="IPR000014">
    <property type="entry name" value="PAS"/>
</dbReference>
<evidence type="ECO:0000256" key="20">
    <source>
        <dbReference type="SAM" id="Coils"/>
    </source>
</evidence>
<evidence type="ECO:0000256" key="1">
    <source>
        <dbReference type="ARBA" id="ARBA00000085"/>
    </source>
</evidence>
<keyword evidence="10" id="KW-0067">ATP-binding</keyword>
<dbReference type="InterPro" id="IPR036890">
    <property type="entry name" value="HATPase_C_sf"/>
</dbReference>
<evidence type="ECO:0000256" key="15">
    <source>
        <dbReference type="ARBA" id="ARBA00064003"/>
    </source>
</evidence>
<dbReference type="InterPro" id="IPR005467">
    <property type="entry name" value="His_kinase_dom"/>
</dbReference>
<feature type="domain" description="PAC" evidence="24">
    <location>
        <begin position="112"/>
        <end position="164"/>
    </location>
</feature>
<evidence type="ECO:0000256" key="10">
    <source>
        <dbReference type="ARBA" id="ARBA00022840"/>
    </source>
</evidence>
<evidence type="ECO:0000259" key="22">
    <source>
        <dbReference type="PROSITE" id="PS50110"/>
    </source>
</evidence>
<keyword evidence="5 19" id="KW-0597">Phosphoprotein</keyword>
<dbReference type="PROSITE" id="PS50113">
    <property type="entry name" value="PAC"/>
    <property type="match status" value="1"/>
</dbReference>
<organism evidence="26 27">
    <name type="scientific">Azospira restricta</name>
    <dbReference type="NCBI Taxonomy" id="404405"/>
    <lineage>
        <taxon>Bacteria</taxon>
        <taxon>Pseudomonadati</taxon>
        <taxon>Pseudomonadota</taxon>
        <taxon>Betaproteobacteria</taxon>
        <taxon>Rhodocyclales</taxon>
        <taxon>Rhodocyclaceae</taxon>
        <taxon>Azospira</taxon>
    </lineage>
</organism>
<evidence type="ECO:0000313" key="26">
    <source>
        <dbReference type="EMBL" id="QRJ64359.1"/>
    </source>
</evidence>
<dbReference type="Proteomes" id="UP000663444">
    <property type="component" value="Chromosome"/>
</dbReference>
<dbReference type="PANTHER" id="PTHR45339:SF1">
    <property type="entry name" value="HYBRID SIGNAL TRANSDUCTION HISTIDINE KINASE J"/>
    <property type="match status" value="1"/>
</dbReference>
<dbReference type="PRINTS" id="PR00344">
    <property type="entry name" value="BCTRLSENSOR"/>
</dbReference>
<evidence type="ECO:0000256" key="16">
    <source>
        <dbReference type="ARBA" id="ARBA00068150"/>
    </source>
</evidence>
<evidence type="ECO:0000259" key="21">
    <source>
        <dbReference type="PROSITE" id="PS50109"/>
    </source>
</evidence>
<dbReference type="Gene3D" id="3.30.565.10">
    <property type="entry name" value="Histidine kinase-like ATPase, C-terminal domain"/>
    <property type="match status" value="1"/>
</dbReference>
<keyword evidence="13" id="KW-0472">Membrane</keyword>
<comment type="subcellular location">
    <subcellularLocation>
        <location evidence="2">Cell membrane</location>
        <topology evidence="2">Multi-pass membrane protein</topology>
    </subcellularLocation>
</comment>
<keyword evidence="7" id="KW-0812">Transmembrane</keyword>
<dbReference type="InterPro" id="IPR036097">
    <property type="entry name" value="HisK_dim/P_sf"/>
</dbReference>
<feature type="domain" description="PAS" evidence="23">
    <location>
        <begin position="39"/>
        <end position="85"/>
    </location>
</feature>
<feature type="domain" description="HPt" evidence="25">
    <location>
        <begin position="833"/>
        <end position="931"/>
    </location>
</feature>
<dbReference type="InterPro" id="IPR003594">
    <property type="entry name" value="HATPase_dom"/>
</dbReference>
<keyword evidence="12" id="KW-0902">Two-component regulatory system</keyword>
<dbReference type="GO" id="GO:0000155">
    <property type="term" value="F:phosphorelay sensor kinase activity"/>
    <property type="evidence" value="ECO:0007669"/>
    <property type="project" value="InterPro"/>
</dbReference>
<dbReference type="RefSeq" id="WP_203387904.1">
    <property type="nucleotide sequence ID" value="NZ_CP064781.1"/>
</dbReference>
<keyword evidence="6" id="KW-0808">Transferase</keyword>
<evidence type="ECO:0000256" key="4">
    <source>
        <dbReference type="ARBA" id="ARBA00022475"/>
    </source>
</evidence>
<sequence>MAVVLAWAVLATAVAGWALWRMRQAAARHAAETASVQDALRKLSQAIEQTETSVVITDVGGRIEYVNPCFTRVTGYTLDEVRGRTPALIQSGQTTPATYATLWQTILGGGTWRGEFVNRRKDGSLFSEFAIISPVRDEAGTITHFVAVKEEISELRRAEKALRESERILRAAIDAIDEAFVVYDADDRLLFCNEKYRETYALSADLIVPGNRFEDILRVGAERGQYAAARGRVADWVAERLAAHRRGDSVVEQKLGDGRWLRIVERKTPEGYTVGFRVDITELKLVQQAAEAASRAKGEFLANMSHEIRTPMNAILGMLQLALDSDEPVRTQDFLRKANQAATSLLEIVNDALDYSKIEAGRLDLERLPFALDDVLRAVADLAGSHVAARELELLFDIAPDIPPTLVGDPLRLRQVLLNLVGNAAKFTEHGEITVHAEPLLRVGGDVVLRFAVRDTGIGIAPEQQVRLFEPFTQADSTTTRQYGGTGLGLAISRRLVELMGGSIGVVSEPGLGSTFWFTVRIGVGATAGDAVAAAACAGRHVLLVDANTLARTTLADQLRQLGAEVAAFADGAMALAALADGAPCDLLLLDNALPDGGGLGVAARCAAAARPRTILVTAFADFVRSEDLRRAGIAGVLQKPFTPGQLRAAIDRALAGDGVPIAAGEAPPPAVERGDALAGARVLLVEDNRLNQEVALNFLKRSGLQVDLAENGREALERLAAGRYDAVLMDCQMPLMDGYEATRRIRATPGLEKLPVIAMTAHAMSGDRERSLAAGMNDHLTKPIDLRELNRTLQRWLRRAAGSEAAPAAAGDPLAALAGFDTRGALARTGGDLDTYRMILEVFAADEADFGARFAAARAAGADDEALRLAHTLKGLAATAGATALADAARALEQACRDGAGTAAIGPLQQRTADRLHDAVAAIRSYLGAG</sequence>
<evidence type="ECO:0000256" key="19">
    <source>
        <dbReference type="PROSITE-ProRule" id="PRU00169"/>
    </source>
</evidence>
<dbReference type="SMART" id="SM00091">
    <property type="entry name" value="PAS"/>
    <property type="match status" value="2"/>
</dbReference>
<evidence type="ECO:0000313" key="27">
    <source>
        <dbReference type="Proteomes" id="UP000663444"/>
    </source>
</evidence>
<comment type="function">
    <text evidence="14">Member of the two-component regulatory system BvgS/BvgA. Phosphorylates BvgA via a four-step phosphorelay in response to environmental signals.</text>
</comment>
<evidence type="ECO:0000256" key="17">
    <source>
        <dbReference type="ARBA" id="ARBA00070152"/>
    </source>
</evidence>
<dbReference type="InterPro" id="IPR011006">
    <property type="entry name" value="CheY-like_superfamily"/>
</dbReference>
<dbReference type="PANTHER" id="PTHR45339">
    <property type="entry name" value="HYBRID SIGNAL TRANSDUCTION HISTIDINE KINASE J"/>
    <property type="match status" value="1"/>
</dbReference>
<dbReference type="KEGG" id="ares:IWH25_03130"/>
<dbReference type="InterPro" id="IPR003661">
    <property type="entry name" value="HisK_dim/P_dom"/>
</dbReference>
<dbReference type="Gene3D" id="1.20.120.160">
    <property type="entry name" value="HPT domain"/>
    <property type="match status" value="1"/>
</dbReference>
<dbReference type="PROSITE" id="PS50109">
    <property type="entry name" value="HIS_KIN"/>
    <property type="match status" value="1"/>
</dbReference>
<dbReference type="InterPro" id="IPR000700">
    <property type="entry name" value="PAS-assoc_C"/>
</dbReference>
<dbReference type="SUPFAM" id="SSF47384">
    <property type="entry name" value="Homodimeric domain of signal transducing histidine kinase"/>
    <property type="match status" value="1"/>
</dbReference>
<dbReference type="SUPFAM" id="SSF47226">
    <property type="entry name" value="Histidine-containing phosphotransfer domain, HPT domain"/>
    <property type="match status" value="1"/>
</dbReference>
<dbReference type="PROSITE" id="PS50110">
    <property type="entry name" value="RESPONSE_REGULATORY"/>
    <property type="match status" value="2"/>
</dbReference>
<evidence type="ECO:0000256" key="6">
    <source>
        <dbReference type="ARBA" id="ARBA00022679"/>
    </source>
</evidence>
<dbReference type="Pfam" id="PF02518">
    <property type="entry name" value="HATPase_c"/>
    <property type="match status" value="1"/>
</dbReference>
<dbReference type="InterPro" id="IPR004358">
    <property type="entry name" value="Sig_transdc_His_kin-like_C"/>
</dbReference>
<dbReference type="Gene3D" id="3.30.450.20">
    <property type="entry name" value="PAS domain"/>
    <property type="match status" value="2"/>
</dbReference>
<keyword evidence="11" id="KW-1133">Transmembrane helix</keyword>
<feature type="modified residue" description="4-aspartylphosphate" evidence="19">
    <location>
        <position position="591"/>
    </location>
</feature>
<dbReference type="InterPro" id="IPR001610">
    <property type="entry name" value="PAC"/>
</dbReference>
<evidence type="ECO:0000256" key="13">
    <source>
        <dbReference type="ARBA" id="ARBA00023136"/>
    </source>
</evidence>
<dbReference type="SMART" id="SM00086">
    <property type="entry name" value="PAC"/>
    <property type="match status" value="1"/>
</dbReference>
<keyword evidence="4" id="KW-1003">Cell membrane</keyword>
<evidence type="ECO:0000256" key="3">
    <source>
        <dbReference type="ARBA" id="ARBA00012438"/>
    </source>
</evidence>
<dbReference type="EMBL" id="CP064781">
    <property type="protein sequence ID" value="QRJ64359.1"/>
    <property type="molecule type" value="Genomic_DNA"/>
</dbReference>
<feature type="domain" description="Response regulatory" evidence="22">
    <location>
        <begin position="682"/>
        <end position="798"/>
    </location>
</feature>
<evidence type="ECO:0000256" key="5">
    <source>
        <dbReference type="ARBA" id="ARBA00022553"/>
    </source>
</evidence>
<dbReference type="InterPro" id="IPR008207">
    <property type="entry name" value="Sig_transdc_His_kin_Hpt_dom"/>
</dbReference>
<dbReference type="Pfam" id="PF12860">
    <property type="entry name" value="PAS_7"/>
    <property type="match status" value="1"/>
</dbReference>
<feature type="domain" description="Histidine kinase" evidence="21">
    <location>
        <begin position="303"/>
        <end position="524"/>
    </location>
</feature>
<dbReference type="SMART" id="SM00388">
    <property type="entry name" value="HisKA"/>
    <property type="match status" value="1"/>
</dbReference>
<dbReference type="FunFam" id="1.10.287.130:FF:000002">
    <property type="entry name" value="Two-component osmosensing histidine kinase"/>
    <property type="match status" value="1"/>
</dbReference>
<evidence type="ECO:0000256" key="12">
    <source>
        <dbReference type="ARBA" id="ARBA00023012"/>
    </source>
</evidence>
<reference evidence="26" key="1">
    <citation type="submission" date="2020-11" db="EMBL/GenBank/DDBJ databases">
        <title>Azospira restricta DSM 18626 genome sequence.</title>
        <authorList>
            <person name="Moe W.M."/>
        </authorList>
    </citation>
    <scope>NUCLEOTIDE SEQUENCE</scope>
    <source>
        <strain evidence="26">DSM 18626</strain>
    </source>
</reference>
<dbReference type="PROSITE" id="PS50112">
    <property type="entry name" value="PAS"/>
    <property type="match status" value="1"/>
</dbReference>
<dbReference type="InterPro" id="IPR036641">
    <property type="entry name" value="HPT_dom_sf"/>
</dbReference>
<dbReference type="GO" id="GO:0005886">
    <property type="term" value="C:plasma membrane"/>
    <property type="evidence" value="ECO:0007669"/>
    <property type="project" value="UniProtKB-SubCell"/>
</dbReference>
<evidence type="ECO:0000259" key="25">
    <source>
        <dbReference type="PROSITE" id="PS50894"/>
    </source>
</evidence>
<evidence type="ECO:0000256" key="8">
    <source>
        <dbReference type="ARBA" id="ARBA00022741"/>
    </source>
</evidence>
<feature type="domain" description="Response regulatory" evidence="22">
    <location>
        <begin position="541"/>
        <end position="655"/>
    </location>
</feature>
<evidence type="ECO:0000256" key="14">
    <source>
        <dbReference type="ARBA" id="ARBA00058004"/>
    </source>
</evidence>
<evidence type="ECO:0000256" key="2">
    <source>
        <dbReference type="ARBA" id="ARBA00004651"/>
    </source>
</evidence>
<feature type="modified residue" description="Phosphohistidine" evidence="18">
    <location>
        <position position="872"/>
    </location>
</feature>
<comment type="subunit">
    <text evidence="15">At low DSF concentrations, interacts with RpfF.</text>
</comment>
<dbReference type="Gene3D" id="3.40.50.2300">
    <property type="match status" value="2"/>
</dbReference>
<keyword evidence="27" id="KW-1185">Reference proteome</keyword>
<dbReference type="AlphaFoldDB" id="A0A974SQ65"/>
<dbReference type="Pfam" id="PF13426">
    <property type="entry name" value="PAS_9"/>
    <property type="match status" value="1"/>
</dbReference>
<dbReference type="GO" id="GO:0005524">
    <property type="term" value="F:ATP binding"/>
    <property type="evidence" value="ECO:0007669"/>
    <property type="project" value="UniProtKB-KW"/>
</dbReference>
<dbReference type="SMART" id="SM00387">
    <property type="entry name" value="HATPase_c"/>
    <property type="match status" value="1"/>
</dbReference>
<feature type="coiled-coil region" evidence="20">
    <location>
        <begin position="148"/>
        <end position="175"/>
    </location>
</feature>
<evidence type="ECO:0000259" key="23">
    <source>
        <dbReference type="PROSITE" id="PS50112"/>
    </source>
</evidence>
<gene>
    <name evidence="26" type="ORF">IWH25_03130</name>
</gene>
<accession>A0A974SQ65</accession>
<dbReference type="FunFam" id="3.30.565.10:FF:000010">
    <property type="entry name" value="Sensor histidine kinase RcsC"/>
    <property type="match status" value="1"/>
</dbReference>
<evidence type="ECO:0000256" key="7">
    <source>
        <dbReference type="ARBA" id="ARBA00022692"/>
    </source>
</evidence>
<dbReference type="SMART" id="SM00448">
    <property type="entry name" value="REC"/>
    <property type="match status" value="2"/>
</dbReference>
<evidence type="ECO:0000259" key="24">
    <source>
        <dbReference type="PROSITE" id="PS50113"/>
    </source>
</evidence>
<dbReference type="SUPFAM" id="SSF52172">
    <property type="entry name" value="CheY-like"/>
    <property type="match status" value="2"/>
</dbReference>
<dbReference type="Pfam" id="PF01627">
    <property type="entry name" value="Hpt"/>
    <property type="match status" value="1"/>
</dbReference>
<protein>
    <recommendedName>
        <fullName evidence="16">Sensory/regulatory protein RpfC</fullName>
        <ecNumber evidence="3">2.7.13.3</ecNumber>
    </recommendedName>
    <alternativeName>
        <fullName evidence="17">Virulence sensor protein BvgS</fullName>
    </alternativeName>
</protein>
<keyword evidence="8" id="KW-0547">Nucleotide-binding</keyword>
<dbReference type="Pfam" id="PF00512">
    <property type="entry name" value="HisKA"/>
    <property type="match status" value="1"/>
</dbReference>
<dbReference type="NCBIfam" id="TIGR00229">
    <property type="entry name" value="sensory_box"/>
    <property type="match status" value="1"/>
</dbReference>
<feature type="modified residue" description="4-aspartylphosphate" evidence="19">
    <location>
        <position position="731"/>
    </location>
</feature>
<dbReference type="PROSITE" id="PS50894">
    <property type="entry name" value="HPT"/>
    <property type="match status" value="1"/>
</dbReference>
<dbReference type="Pfam" id="PF00072">
    <property type="entry name" value="Response_reg"/>
    <property type="match status" value="2"/>
</dbReference>
<name>A0A974SQ65_9RHOO</name>
<evidence type="ECO:0000256" key="18">
    <source>
        <dbReference type="PROSITE-ProRule" id="PRU00110"/>
    </source>
</evidence>
<dbReference type="InterPro" id="IPR035965">
    <property type="entry name" value="PAS-like_dom_sf"/>
</dbReference>
<comment type="catalytic activity">
    <reaction evidence="1">
        <text>ATP + protein L-histidine = ADP + protein N-phospho-L-histidine.</text>
        <dbReference type="EC" id="2.7.13.3"/>
    </reaction>
</comment>
<proteinExistence type="predicted"/>
<dbReference type="Gene3D" id="1.10.287.130">
    <property type="match status" value="1"/>
</dbReference>
<dbReference type="InterPro" id="IPR001789">
    <property type="entry name" value="Sig_transdc_resp-reg_receiver"/>
</dbReference>
<dbReference type="SUPFAM" id="SSF55785">
    <property type="entry name" value="PYP-like sensor domain (PAS domain)"/>
    <property type="match status" value="2"/>
</dbReference>
<keyword evidence="9" id="KW-0418">Kinase</keyword>
<dbReference type="EC" id="2.7.13.3" evidence="3"/>
<dbReference type="CDD" id="cd16922">
    <property type="entry name" value="HATPase_EvgS-ArcB-TorS-like"/>
    <property type="match status" value="1"/>
</dbReference>
<dbReference type="CDD" id="cd00130">
    <property type="entry name" value="PAS"/>
    <property type="match status" value="1"/>
</dbReference>
<dbReference type="CDD" id="cd17546">
    <property type="entry name" value="REC_hyHK_CKI1_RcsC-like"/>
    <property type="match status" value="1"/>
</dbReference>
<dbReference type="SUPFAM" id="SSF55874">
    <property type="entry name" value="ATPase domain of HSP90 chaperone/DNA topoisomerase II/histidine kinase"/>
    <property type="match status" value="1"/>
</dbReference>
<evidence type="ECO:0000256" key="11">
    <source>
        <dbReference type="ARBA" id="ARBA00022989"/>
    </source>
</evidence>